<dbReference type="CDD" id="cd00177">
    <property type="entry name" value="START"/>
    <property type="match status" value="1"/>
</dbReference>
<proteinExistence type="predicted"/>
<dbReference type="PROSITE" id="PS50848">
    <property type="entry name" value="START"/>
    <property type="match status" value="1"/>
</dbReference>
<dbReference type="Proteomes" id="UP000887577">
    <property type="component" value="Unplaced"/>
</dbReference>
<dbReference type="SUPFAM" id="SSF55961">
    <property type="entry name" value="Bet v1-like"/>
    <property type="match status" value="1"/>
</dbReference>
<dbReference type="GO" id="GO:0008289">
    <property type="term" value="F:lipid binding"/>
    <property type="evidence" value="ECO:0007669"/>
    <property type="project" value="InterPro"/>
</dbReference>
<organism evidence="2 3">
    <name type="scientific">Panagrolaimus superbus</name>
    <dbReference type="NCBI Taxonomy" id="310955"/>
    <lineage>
        <taxon>Eukaryota</taxon>
        <taxon>Metazoa</taxon>
        <taxon>Ecdysozoa</taxon>
        <taxon>Nematoda</taxon>
        <taxon>Chromadorea</taxon>
        <taxon>Rhabditida</taxon>
        <taxon>Tylenchina</taxon>
        <taxon>Panagrolaimomorpha</taxon>
        <taxon>Panagrolaimoidea</taxon>
        <taxon>Panagrolaimidae</taxon>
        <taxon>Panagrolaimus</taxon>
    </lineage>
</organism>
<reference evidence="3" key="1">
    <citation type="submission" date="2022-11" db="UniProtKB">
        <authorList>
            <consortium name="WormBaseParasite"/>
        </authorList>
    </citation>
    <scope>IDENTIFICATION</scope>
</reference>
<evidence type="ECO:0000259" key="1">
    <source>
        <dbReference type="PROSITE" id="PS50848"/>
    </source>
</evidence>
<dbReference type="GO" id="GO:0005789">
    <property type="term" value="C:endoplasmic reticulum membrane"/>
    <property type="evidence" value="ECO:0007669"/>
    <property type="project" value="TreeGrafter"/>
</dbReference>
<name>A0A914Z9V5_9BILA</name>
<dbReference type="Pfam" id="PF01852">
    <property type="entry name" value="START"/>
    <property type="match status" value="1"/>
</dbReference>
<dbReference type="GO" id="GO:0031902">
    <property type="term" value="C:late endosome membrane"/>
    <property type="evidence" value="ECO:0007669"/>
    <property type="project" value="TreeGrafter"/>
</dbReference>
<sequence>MTIIDVHGVVDKLETDQEKYAKALTTCGKCFDDAYQIFNEPDFESKKDWRVEIDTEEVKVYSKYYPFGNVFALKARVPASVEAAFKTSYNDFESMPTWNSNMSYAKVITKLTQHVDILHYANPDVMIVKSRDYVVGRLWRKVGHQYYCTARSVELDDLPETPDHVRGEVFLGCGRFSPVEPDPNMTQVDFLLCIDLKGMVPKTIINAVLGKMMVKDFEETLKRHNEVMANSN</sequence>
<dbReference type="SMART" id="SM00234">
    <property type="entry name" value="START"/>
    <property type="match status" value="1"/>
</dbReference>
<dbReference type="InterPro" id="IPR002913">
    <property type="entry name" value="START_lipid-bd_dom"/>
</dbReference>
<protein>
    <submittedName>
        <fullName evidence="3">START domain-containing protein</fullName>
    </submittedName>
</protein>
<dbReference type="PRINTS" id="PR00978">
    <property type="entry name" value="STARPROTEIN"/>
</dbReference>
<dbReference type="InterPro" id="IPR023393">
    <property type="entry name" value="START-like_dom_sf"/>
</dbReference>
<dbReference type="InterPro" id="IPR051869">
    <property type="entry name" value="STARD3"/>
</dbReference>
<dbReference type="AlphaFoldDB" id="A0A914Z9V5"/>
<dbReference type="GO" id="GO:0005765">
    <property type="term" value="C:lysosomal membrane"/>
    <property type="evidence" value="ECO:0007669"/>
    <property type="project" value="TreeGrafter"/>
</dbReference>
<dbReference type="WBParaSite" id="PSU_v2.g7029.t1">
    <property type="protein sequence ID" value="PSU_v2.g7029.t1"/>
    <property type="gene ID" value="PSU_v2.g7029"/>
</dbReference>
<accession>A0A914Z9V5</accession>
<dbReference type="GO" id="GO:0140284">
    <property type="term" value="C:endoplasmic reticulum-endosome membrane contact site"/>
    <property type="evidence" value="ECO:0007669"/>
    <property type="project" value="TreeGrafter"/>
</dbReference>
<dbReference type="PANTHER" id="PTHR46121">
    <property type="entry name" value="STEROIDOGENIC ACUTE REGULATORY PROTEIN-LIKE"/>
    <property type="match status" value="1"/>
</dbReference>
<evidence type="ECO:0000313" key="2">
    <source>
        <dbReference type="Proteomes" id="UP000887577"/>
    </source>
</evidence>
<dbReference type="InterPro" id="IPR000799">
    <property type="entry name" value="StAR-like"/>
</dbReference>
<dbReference type="Gene3D" id="3.30.530.20">
    <property type="match status" value="1"/>
</dbReference>
<feature type="domain" description="START" evidence="1">
    <location>
        <begin position="49"/>
        <end position="229"/>
    </location>
</feature>
<keyword evidence="2" id="KW-1185">Reference proteome</keyword>
<evidence type="ECO:0000313" key="3">
    <source>
        <dbReference type="WBParaSite" id="PSU_v2.g7029.t1"/>
    </source>
</evidence>
<dbReference type="GO" id="GO:0099044">
    <property type="term" value="P:vesicle tethering to endoplasmic reticulum"/>
    <property type="evidence" value="ECO:0007669"/>
    <property type="project" value="TreeGrafter"/>
</dbReference>
<dbReference type="PANTHER" id="PTHR46121:SF3">
    <property type="entry name" value="STEROIDOGENIC ACUTE REGULATORY-LIKE PROTEIN 1"/>
    <property type="match status" value="1"/>
</dbReference>